<reference evidence="1 2" key="1">
    <citation type="submission" date="2012-10" db="EMBL/GenBank/DDBJ databases">
        <authorList>
            <person name="Harkins D.M."/>
            <person name="Durkin A.S."/>
            <person name="Brinkac L.M."/>
            <person name="Selengut J.D."/>
            <person name="Sanka R."/>
            <person name="DePew J."/>
            <person name="Purushe J."/>
            <person name="Peacock S.J."/>
            <person name="Thaipadungpanit J."/>
            <person name="Wuthiekanun V.W."/>
            <person name="Day N.P."/>
            <person name="Vinetz J.M."/>
            <person name="Sutton G.G."/>
            <person name="Nelson W.C."/>
            <person name="Fouts D.E."/>
        </authorList>
    </citation>
    <scope>NUCLEOTIDE SEQUENCE [LARGE SCALE GENOMIC DNA]</scope>
    <source>
        <strain evidence="1 2">H1</strain>
    </source>
</reference>
<gene>
    <name evidence="1" type="ORF">LEP1GSC081_3333</name>
</gene>
<dbReference type="Proteomes" id="UP000006253">
    <property type="component" value="Unassembled WGS sequence"/>
</dbReference>
<evidence type="ECO:0000313" key="1">
    <source>
        <dbReference type="EMBL" id="EKO15798.1"/>
    </source>
</evidence>
<name>A0A0E2BF33_9LEPT</name>
<accession>A0A0E2BF33</accession>
<organism evidence="1 2">
    <name type="scientific">Leptospira kirschneri str. H1</name>
    <dbReference type="NCBI Taxonomy" id="1049966"/>
    <lineage>
        <taxon>Bacteria</taxon>
        <taxon>Pseudomonadati</taxon>
        <taxon>Spirochaetota</taxon>
        <taxon>Spirochaetia</taxon>
        <taxon>Leptospirales</taxon>
        <taxon>Leptospiraceae</taxon>
        <taxon>Leptospira</taxon>
    </lineage>
</organism>
<dbReference type="AlphaFoldDB" id="A0A0E2BF33"/>
<comment type="caution">
    <text evidence="1">The sequence shown here is derived from an EMBL/GenBank/DDBJ whole genome shotgun (WGS) entry which is preliminary data.</text>
</comment>
<dbReference type="EMBL" id="AHMY02000040">
    <property type="protein sequence ID" value="EKO15798.1"/>
    <property type="molecule type" value="Genomic_DNA"/>
</dbReference>
<proteinExistence type="predicted"/>
<evidence type="ECO:0000313" key="2">
    <source>
        <dbReference type="Proteomes" id="UP000006253"/>
    </source>
</evidence>
<sequence>MDDFRKIQKFSKIVSDPKLLVFCVRSHILSFKNRLKNRIIFMFSSSKVISF</sequence>
<protein>
    <submittedName>
        <fullName evidence="1">Uncharacterized protein</fullName>
    </submittedName>
</protein>